<protein>
    <submittedName>
        <fullName evidence="2">Uncharacterized protein</fullName>
    </submittedName>
</protein>
<dbReference type="EMBL" id="JANPWB010000006">
    <property type="protein sequence ID" value="KAJ1180134.1"/>
    <property type="molecule type" value="Genomic_DNA"/>
</dbReference>
<feature type="region of interest" description="Disordered" evidence="1">
    <location>
        <begin position="93"/>
        <end position="112"/>
    </location>
</feature>
<evidence type="ECO:0000313" key="3">
    <source>
        <dbReference type="Proteomes" id="UP001066276"/>
    </source>
</evidence>
<sequence length="112" mass="13354">MFWSVKPKDNGDWTEMYTVRLGCRCKELDTPRQDPLSLLPKEPEENMTAPPPSLDMKKMLKIHHQLYCRYLTEHYRSPAYGFERKYRIIGRKWKRRAGTPQEANQKKRNAGN</sequence>
<feature type="region of interest" description="Disordered" evidence="1">
    <location>
        <begin position="34"/>
        <end position="54"/>
    </location>
</feature>
<dbReference type="AlphaFoldDB" id="A0AAV7TVD8"/>
<comment type="caution">
    <text evidence="2">The sequence shown here is derived from an EMBL/GenBank/DDBJ whole genome shotgun (WGS) entry which is preliminary data.</text>
</comment>
<name>A0AAV7TVD8_PLEWA</name>
<reference evidence="2" key="1">
    <citation type="journal article" date="2022" name="bioRxiv">
        <title>Sequencing and chromosome-scale assembly of the giantPleurodeles waltlgenome.</title>
        <authorList>
            <person name="Brown T."/>
            <person name="Elewa A."/>
            <person name="Iarovenko S."/>
            <person name="Subramanian E."/>
            <person name="Araus A.J."/>
            <person name="Petzold A."/>
            <person name="Susuki M."/>
            <person name="Suzuki K.-i.T."/>
            <person name="Hayashi T."/>
            <person name="Toyoda A."/>
            <person name="Oliveira C."/>
            <person name="Osipova E."/>
            <person name="Leigh N.D."/>
            <person name="Simon A."/>
            <person name="Yun M.H."/>
        </authorList>
    </citation>
    <scope>NUCLEOTIDE SEQUENCE</scope>
    <source>
        <strain evidence="2">20211129_DDA</strain>
        <tissue evidence="2">Liver</tissue>
    </source>
</reference>
<evidence type="ECO:0000256" key="1">
    <source>
        <dbReference type="SAM" id="MobiDB-lite"/>
    </source>
</evidence>
<evidence type="ECO:0000313" key="2">
    <source>
        <dbReference type="EMBL" id="KAJ1180134.1"/>
    </source>
</evidence>
<keyword evidence="3" id="KW-1185">Reference proteome</keyword>
<gene>
    <name evidence="2" type="ORF">NDU88_005358</name>
</gene>
<dbReference type="Proteomes" id="UP001066276">
    <property type="component" value="Chromosome 3_2"/>
</dbReference>
<proteinExistence type="predicted"/>
<accession>A0AAV7TVD8</accession>
<organism evidence="2 3">
    <name type="scientific">Pleurodeles waltl</name>
    <name type="common">Iberian ribbed newt</name>
    <dbReference type="NCBI Taxonomy" id="8319"/>
    <lineage>
        <taxon>Eukaryota</taxon>
        <taxon>Metazoa</taxon>
        <taxon>Chordata</taxon>
        <taxon>Craniata</taxon>
        <taxon>Vertebrata</taxon>
        <taxon>Euteleostomi</taxon>
        <taxon>Amphibia</taxon>
        <taxon>Batrachia</taxon>
        <taxon>Caudata</taxon>
        <taxon>Salamandroidea</taxon>
        <taxon>Salamandridae</taxon>
        <taxon>Pleurodelinae</taxon>
        <taxon>Pleurodeles</taxon>
    </lineage>
</organism>